<dbReference type="PANTHER" id="PTHR12526">
    <property type="entry name" value="GLYCOSYLTRANSFERASE"/>
    <property type="match status" value="1"/>
</dbReference>
<evidence type="ECO:0000259" key="3">
    <source>
        <dbReference type="Pfam" id="PF00534"/>
    </source>
</evidence>
<dbReference type="InterPro" id="IPR028098">
    <property type="entry name" value="Glyco_trans_4-like_N"/>
</dbReference>
<proteinExistence type="predicted"/>
<feature type="domain" description="Glycosyl transferase family 1" evidence="3">
    <location>
        <begin position="205"/>
        <end position="367"/>
    </location>
</feature>
<evidence type="ECO:0000313" key="5">
    <source>
        <dbReference type="EMBL" id="ORB52869.1"/>
    </source>
</evidence>
<dbReference type="RefSeq" id="WP_083118975.1">
    <property type="nucleotide sequence ID" value="NZ_JACKUO010000013.1"/>
</dbReference>
<dbReference type="Pfam" id="PF00534">
    <property type="entry name" value="Glycos_transf_1"/>
    <property type="match status" value="1"/>
</dbReference>
<feature type="domain" description="Glycosyltransferase subfamily 4-like N-terminal" evidence="4">
    <location>
        <begin position="22"/>
        <end position="192"/>
    </location>
</feature>
<evidence type="ECO:0000256" key="1">
    <source>
        <dbReference type="ARBA" id="ARBA00022676"/>
    </source>
</evidence>
<keyword evidence="6" id="KW-1185">Reference proteome</keyword>
<evidence type="ECO:0000259" key="4">
    <source>
        <dbReference type="Pfam" id="PF13579"/>
    </source>
</evidence>
<dbReference type="GO" id="GO:0016757">
    <property type="term" value="F:glycosyltransferase activity"/>
    <property type="evidence" value="ECO:0007669"/>
    <property type="project" value="UniProtKB-KW"/>
</dbReference>
<sequence length="406" mass="43167">MKAAMVSAAASPLAAESGRDAGGQSIYVAEMSAAMASRGHDVTVYTRRSDPDSPPRMVTAQGYTVVHVDAGPARPLPETDLSDHLGEFSQVLARHWTEEPPDVAHAHSWTSGVATELASRGADIPTVQTFHELGVAKDKQLGRRPAGASTQTKLERLVARHASRIVATCTEELQELLRLGCVRSRTSVVPCGVDVEKFSTVGPSAERGNRPRIVAVGTSLAHKGFDTMIIALRLIAHAELVIVGGPDAESLAENSEVRRLSVLASELGVAERVVFTGAIPHDAMPDMLRSADVVLCTPWSEGFGIVPLEAMACGVPVVASAVGGMRDTVVHDVTGYLVPPRDPRAIAAATSAMLNDAFLRRSRGLAGRDRVCARYTWDGIADEMLRIYQELLADRGDADYAPPVTG</sequence>
<dbReference type="OrthoDB" id="9810929at2"/>
<keyword evidence="1" id="KW-0328">Glycosyltransferase</keyword>
<dbReference type="Gene3D" id="3.40.50.2000">
    <property type="entry name" value="Glycogen Phosphorylase B"/>
    <property type="match status" value="2"/>
</dbReference>
<dbReference type="Pfam" id="PF13579">
    <property type="entry name" value="Glyco_trans_4_4"/>
    <property type="match status" value="1"/>
</dbReference>
<dbReference type="EMBL" id="MVIH01000005">
    <property type="protein sequence ID" value="ORB52869.1"/>
    <property type="molecule type" value="Genomic_DNA"/>
</dbReference>
<dbReference type="InterPro" id="IPR001296">
    <property type="entry name" value="Glyco_trans_1"/>
</dbReference>
<dbReference type="SUPFAM" id="SSF53756">
    <property type="entry name" value="UDP-Glycosyltransferase/glycogen phosphorylase"/>
    <property type="match status" value="1"/>
</dbReference>
<protein>
    <submittedName>
        <fullName evidence="5">Glycosyl transferase</fullName>
    </submittedName>
</protein>
<name>A0A1X0IVA8_MYCRH</name>
<organism evidence="5 6">
    <name type="scientific">Mycolicibacterium rhodesiae</name>
    <name type="common">Mycobacterium rhodesiae</name>
    <dbReference type="NCBI Taxonomy" id="36814"/>
    <lineage>
        <taxon>Bacteria</taxon>
        <taxon>Bacillati</taxon>
        <taxon>Actinomycetota</taxon>
        <taxon>Actinomycetes</taxon>
        <taxon>Mycobacteriales</taxon>
        <taxon>Mycobacteriaceae</taxon>
        <taxon>Mycolicibacterium</taxon>
    </lineage>
</organism>
<evidence type="ECO:0000313" key="6">
    <source>
        <dbReference type="Proteomes" id="UP000192534"/>
    </source>
</evidence>
<reference evidence="5 6" key="1">
    <citation type="submission" date="2016-12" db="EMBL/GenBank/DDBJ databases">
        <title>The new phylogeny of genus Mycobacterium.</title>
        <authorList>
            <person name="Tortoli E."/>
            <person name="Trovato A."/>
            <person name="Cirillo D.M."/>
        </authorList>
    </citation>
    <scope>NUCLEOTIDE SEQUENCE [LARGE SCALE GENOMIC DNA]</scope>
    <source>
        <strain evidence="5 6">DSM 44223</strain>
    </source>
</reference>
<gene>
    <name evidence="5" type="ORF">BST42_12520</name>
</gene>
<evidence type="ECO:0000256" key="2">
    <source>
        <dbReference type="ARBA" id="ARBA00022679"/>
    </source>
</evidence>
<dbReference type="AlphaFoldDB" id="A0A1X0IVA8"/>
<accession>A0A1X0IVA8</accession>
<dbReference type="Proteomes" id="UP000192534">
    <property type="component" value="Unassembled WGS sequence"/>
</dbReference>
<keyword evidence="2 5" id="KW-0808">Transferase</keyword>
<comment type="caution">
    <text evidence="5">The sequence shown here is derived from an EMBL/GenBank/DDBJ whole genome shotgun (WGS) entry which is preliminary data.</text>
</comment>
<dbReference type="PANTHER" id="PTHR12526:SF635">
    <property type="entry name" value="GLYCOSYL TRANSFERASE GROUP 1"/>
    <property type="match status" value="1"/>
</dbReference>